<comment type="subcellular location">
    <subcellularLocation>
        <location evidence="1 7">Cell membrane</location>
        <topology evidence="1 7">Multi-pass membrane protein</topology>
    </subcellularLocation>
</comment>
<keyword evidence="3" id="KW-1003">Cell membrane</keyword>
<gene>
    <name evidence="9" type="ORF">GCM10010915_15260</name>
</gene>
<feature type="transmembrane region" description="Helical" evidence="7">
    <location>
        <begin position="86"/>
        <end position="110"/>
    </location>
</feature>
<dbReference type="Proteomes" id="UP000633205">
    <property type="component" value="Unassembled WGS sequence"/>
</dbReference>
<evidence type="ECO:0000256" key="3">
    <source>
        <dbReference type="ARBA" id="ARBA00022475"/>
    </source>
</evidence>
<dbReference type="AlphaFoldDB" id="A0A916YAF8"/>
<evidence type="ECO:0000256" key="2">
    <source>
        <dbReference type="ARBA" id="ARBA00022448"/>
    </source>
</evidence>
<dbReference type="Pfam" id="PF00528">
    <property type="entry name" value="BPD_transp_1"/>
    <property type="match status" value="1"/>
</dbReference>
<dbReference type="PROSITE" id="PS50928">
    <property type="entry name" value="ABC_TM1"/>
    <property type="match status" value="1"/>
</dbReference>
<reference evidence="9" key="1">
    <citation type="journal article" date="2014" name="Int. J. Syst. Evol. Microbiol.">
        <title>Complete genome sequence of Corynebacterium casei LMG S-19264T (=DSM 44701T), isolated from a smear-ripened cheese.</title>
        <authorList>
            <consortium name="US DOE Joint Genome Institute (JGI-PGF)"/>
            <person name="Walter F."/>
            <person name="Albersmeier A."/>
            <person name="Kalinowski J."/>
            <person name="Ruckert C."/>
        </authorList>
    </citation>
    <scope>NUCLEOTIDE SEQUENCE</scope>
    <source>
        <strain evidence="9">CGMCC 1.15152</strain>
    </source>
</reference>
<feature type="domain" description="ABC transmembrane type-1" evidence="8">
    <location>
        <begin position="86"/>
        <end position="277"/>
    </location>
</feature>
<dbReference type="SUPFAM" id="SSF161098">
    <property type="entry name" value="MetI-like"/>
    <property type="match status" value="1"/>
</dbReference>
<dbReference type="Gene3D" id="1.10.3720.10">
    <property type="entry name" value="MetI-like"/>
    <property type="match status" value="1"/>
</dbReference>
<dbReference type="RefSeq" id="WP_188711683.1">
    <property type="nucleotide sequence ID" value="NZ_BMHO01000001.1"/>
</dbReference>
<dbReference type="CDD" id="cd06261">
    <property type="entry name" value="TM_PBP2"/>
    <property type="match status" value="1"/>
</dbReference>
<accession>A0A916YAF8</accession>
<dbReference type="GO" id="GO:0055085">
    <property type="term" value="P:transmembrane transport"/>
    <property type="evidence" value="ECO:0007669"/>
    <property type="project" value="InterPro"/>
</dbReference>
<comment type="caution">
    <text evidence="9">The sequence shown here is derived from an EMBL/GenBank/DDBJ whole genome shotgun (WGS) entry which is preliminary data.</text>
</comment>
<dbReference type="InterPro" id="IPR000515">
    <property type="entry name" value="MetI-like"/>
</dbReference>
<dbReference type="GO" id="GO:0005886">
    <property type="term" value="C:plasma membrane"/>
    <property type="evidence" value="ECO:0007669"/>
    <property type="project" value="UniProtKB-SubCell"/>
</dbReference>
<evidence type="ECO:0000313" key="9">
    <source>
        <dbReference type="EMBL" id="GGD35620.1"/>
    </source>
</evidence>
<feature type="transmembrane region" description="Helical" evidence="7">
    <location>
        <begin position="256"/>
        <end position="277"/>
    </location>
</feature>
<evidence type="ECO:0000256" key="1">
    <source>
        <dbReference type="ARBA" id="ARBA00004651"/>
    </source>
</evidence>
<evidence type="ECO:0000256" key="5">
    <source>
        <dbReference type="ARBA" id="ARBA00022989"/>
    </source>
</evidence>
<organism evidence="9 10">
    <name type="scientific">Microbacterium faecale</name>
    <dbReference type="NCBI Taxonomy" id="1804630"/>
    <lineage>
        <taxon>Bacteria</taxon>
        <taxon>Bacillati</taxon>
        <taxon>Actinomycetota</taxon>
        <taxon>Actinomycetes</taxon>
        <taxon>Micrococcales</taxon>
        <taxon>Microbacteriaceae</taxon>
        <taxon>Microbacterium</taxon>
    </lineage>
</organism>
<protein>
    <submittedName>
        <fullName evidence="9">ABC transporter permease</fullName>
    </submittedName>
</protein>
<dbReference type="InterPro" id="IPR035906">
    <property type="entry name" value="MetI-like_sf"/>
</dbReference>
<dbReference type="EMBL" id="BMHO01000001">
    <property type="protein sequence ID" value="GGD35620.1"/>
    <property type="molecule type" value="Genomic_DNA"/>
</dbReference>
<keyword evidence="2 7" id="KW-0813">Transport</keyword>
<reference evidence="9" key="2">
    <citation type="submission" date="2020-09" db="EMBL/GenBank/DDBJ databases">
        <authorList>
            <person name="Sun Q."/>
            <person name="Zhou Y."/>
        </authorList>
    </citation>
    <scope>NUCLEOTIDE SEQUENCE</scope>
    <source>
        <strain evidence="9">CGMCC 1.15152</strain>
    </source>
</reference>
<feature type="transmembrane region" description="Helical" evidence="7">
    <location>
        <begin position="199"/>
        <end position="223"/>
    </location>
</feature>
<feature type="transmembrane region" description="Helical" evidence="7">
    <location>
        <begin position="122"/>
        <end position="142"/>
    </location>
</feature>
<sequence length="291" mass="31988">MSATSLLVTGETGHRNRRRRTVGDWIVLAVIVITALVVVFPFLLILINAFKSPSDYATGGPLQLPTALHFDGIAAFWERVDFTGKLWNSLFISGVVAVLAVVVSVLNAYAIGIGRVRGRVPLILVFLLANMLPQEVLLYPLYTIFRTIGLYDNVWSVIITFVVIQSAFGTYLLASVFGTFPKEIIEAAALDGAGRWLTLWRVIVPVSRPTLGVLMVFFFIWTWNEFLIPLTFLISNANQTVPVAISVLQGDRLMDVTTTSASALLGLLPTLIFFLIFQRTLSRGITAGAVK</sequence>
<evidence type="ECO:0000256" key="7">
    <source>
        <dbReference type="RuleBase" id="RU363032"/>
    </source>
</evidence>
<proteinExistence type="inferred from homology"/>
<keyword evidence="4 7" id="KW-0812">Transmembrane</keyword>
<feature type="transmembrane region" description="Helical" evidence="7">
    <location>
        <begin position="154"/>
        <end position="178"/>
    </location>
</feature>
<dbReference type="PANTHER" id="PTHR43744:SF8">
    <property type="entry name" value="SN-GLYCEROL-3-PHOSPHATE TRANSPORT SYSTEM PERMEASE PROTEIN UGPE"/>
    <property type="match status" value="1"/>
</dbReference>
<name>A0A916YAF8_9MICO</name>
<keyword evidence="10" id="KW-1185">Reference proteome</keyword>
<keyword evidence="5 7" id="KW-1133">Transmembrane helix</keyword>
<evidence type="ECO:0000256" key="6">
    <source>
        <dbReference type="ARBA" id="ARBA00023136"/>
    </source>
</evidence>
<evidence type="ECO:0000259" key="8">
    <source>
        <dbReference type="PROSITE" id="PS50928"/>
    </source>
</evidence>
<dbReference type="PANTHER" id="PTHR43744">
    <property type="entry name" value="ABC TRANSPORTER PERMEASE PROTEIN MG189-RELATED-RELATED"/>
    <property type="match status" value="1"/>
</dbReference>
<evidence type="ECO:0000313" key="10">
    <source>
        <dbReference type="Proteomes" id="UP000633205"/>
    </source>
</evidence>
<feature type="transmembrane region" description="Helical" evidence="7">
    <location>
        <begin position="25"/>
        <end position="47"/>
    </location>
</feature>
<keyword evidence="6 7" id="KW-0472">Membrane</keyword>
<comment type="similarity">
    <text evidence="7">Belongs to the binding-protein-dependent transport system permease family.</text>
</comment>
<evidence type="ECO:0000256" key="4">
    <source>
        <dbReference type="ARBA" id="ARBA00022692"/>
    </source>
</evidence>